<sequence length="322" mass="35912">MADQAPSTPTRPQIIPTKRPHSSSISTIHGDNMVMEAVPSLQPPQASFDGVFRLSMANTRSVQDAINKVSSSSDISRVPESVKRENIAEIRKDVTKILKRASLSPPSSPPAPASNQQHNQFPPKYHHIATDDAGTSDPFERLPTSPVPTTRVEKADAHTSLHACKKRIGCNEIIPHSGRCAAIFDPAIISAEELHAHQEPCNHEEVFISITMDTNGGFQYACVAEYNTPSPTIVGFVCVPDDQSHFLFKDLLATKHEIIGTIHGRRRMSDGKVHFILVWHTDPWFCDRFFEFTPEIADGLKERSKHYERAASLYWKRSESDQ</sequence>
<name>A0A3N4I476_ASCIM</name>
<feature type="region of interest" description="Disordered" evidence="1">
    <location>
        <begin position="1"/>
        <end position="27"/>
    </location>
</feature>
<protein>
    <submittedName>
        <fullName evidence="2">Uncharacterized protein</fullName>
    </submittedName>
</protein>
<evidence type="ECO:0000256" key="1">
    <source>
        <dbReference type="SAM" id="MobiDB-lite"/>
    </source>
</evidence>
<reference evidence="2 3" key="1">
    <citation type="journal article" date="2018" name="Nat. Ecol. Evol.">
        <title>Pezizomycetes genomes reveal the molecular basis of ectomycorrhizal truffle lifestyle.</title>
        <authorList>
            <person name="Murat C."/>
            <person name="Payen T."/>
            <person name="Noel B."/>
            <person name="Kuo A."/>
            <person name="Morin E."/>
            <person name="Chen J."/>
            <person name="Kohler A."/>
            <person name="Krizsan K."/>
            <person name="Balestrini R."/>
            <person name="Da Silva C."/>
            <person name="Montanini B."/>
            <person name="Hainaut M."/>
            <person name="Levati E."/>
            <person name="Barry K.W."/>
            <person name="Belfiori B."/>
            <person name="Cichocki N."/>
            <person name="Clum A."/>
            <person name="Dockter R.B."/>
            <person name="Fauchery L."/>
            <person name="Guy J."/>
            <person name="Iotti M."/>
            <person name="Le Tacon F."/>
            <person name="Lindquist E.A."/>
            <person name="Lipzen A."/>
            <person name="Malagnac F."/>
            <person name="Mello A."/>
            <person name="Molinier V."/>
            <person name="Miyauchi S."/>
            <person name="Poulain J."/>
            <person name="Riccioni C."/>
            <person name="Rubini A."/>
            <person name="Sitrit Y."/>
            <person name="Splivallo R."/>
            <person name="Traeger S."/>
            <person name="Wang M."/>
            <person name="Zifcakova L."/>
            <person name="Wipf D."/>
            <person name="Zambonelli A."/>
            <person name="Paolocci F."/>
            <person name="Nowrousian M."/>
            <person name="Ottonello S."/>
            <person name="Baldrian P."/>
            <person name="Spatafora J.W."/>
            <person name="Henrissat B."/>
            <person name="Nagy L.G."/>
            <person name="Aury J.M."/>
            <person name="Wincker P."/>
            <person name="Grigoriev I.V."/>
            <person name="Bonfante P."/>
            <person name="Martin F.M."/>
        </authorList>
    </citation>
    <scope>NUCLEOTIDE SEQUENCE [LARGE SCALE GENOMIC DNA]</scope>
    <source>
        <strain evidence="2 3">RN42</strain>
    </source>
</reference>
<keyword evidence="3" id="KW-1185">Reference proteome</keyword>
<organism evidence="2 3">
    <name type="scientific">Ascobolus immersus RN42</name>
    <dbReference type="NCBI Taxonomy" id="1160509"/>
    <lineage>
        <taxon>Eukaryota</taxon>
        <taxon>Fungi</taxon>
        <taxon>Dikarya</taxon>
        <taxon>Ascomycota</taxon>
        <taxon>Pezizomycotina</taxon>
        <taxon>Pezizomycetes</taxon>
        <taxon>Pezizales</taxon>
        <taxon>Ascobolaceae</taxon>
        <taxon>Ascobolus</taxon>
    </lineage>
</organism>
<proteinExistence type="predicted"/>
<evidence type="ECO:0000313" key="3">
    <source>
        <dbReference type="Proteomes" id="UP000275078"/>
    </source>
</evidence>
<evidence type="ECO:0000313" key="2">
    <source>
        <dbReference type="EMBL" id="RPA80257.1"/>
    </source>
</evidence>
<feature type="region of interest" description="Disordered" evidence="1">
    <location>
        <begin position="101"/>
        <end position="152"/>
    </location>
</feature>
<gene>
    <name evidence="2" type="ORF">BJ508DRAFT_327565</name>
</gene>
<dbReference type="AlphaFoldDB" id="A0A3N4I476"/>
<dbReference type="Proteomes" id="UP000275078">
    <property type="component" value="Unassembled WGS sequence"/>
</dbReference>
<accession>A0A3N4I476</accession>
<dbReference type="EMBL" id="ML119690">
    <property type="protein sequence ID" value="RPA80257.1"/>
    <property type="molecule type" value="Genomic_DNA"/>
</dbReference>
<feature type="compositionally biased region" description="Polar residues" evidence="1">
    <location>
        <begin position="1"/>
        <end position="11"/>
    </location>
</feature>